<name>A0A410TCN3_9CAUD</name>
<sequence length="88" mass="9680">MEYTLLIVERIVERGKETKDETVIEGYTTQRGLMTVLEKYTGLDGYGKLKFVNELGSEGSSEHKGVPYAVYVTGPVGSMVRSLGDKSS</sequence>
<reference evidence="1 2" key="1">
    <citation type="submission" date="2019-01" db="EMBL/GenBank/DDBJ databases">
        <authorList>
            <person name="Fisher A."/>
            <person name="Galvan P."/>
            <person name="Koga A.P."/>
            <person name="Garlena R.A."/>
            <person name="Russell D.A."/>
            <person name="Pope W.H."/>
            <person name="Jacobs-Sera D."/>
            <person name="Hatfull G.F."/>
        </authorList>
    </citation>
    <scope>NUCLEOTIDE SEQUENCE [LARGE SCALE GENOMIC DNA]</scope>
</reference>
<proteinExistence type="predicted"/>
<protein>
    <submittedName>
        <fullName evidence="1">Uncharacterized protein</fullName>
    </submittedName>
</protein>
<keyword evidence="2" id="KW-1185">Reference proteome</keyword>
<dbReference type="EMBL" id="MK376957">
    <property type="protein sequence ID" value="QAU06785.1"/>
    <property type="molecule type" value="Genomic_DNA"/>
</dbReference>
<dbReference type="KEGG" id="vg:55613960"/>
<dbReference type="GeneID" id="55613960"/>
<evidence type="ECO:0000313" key="2">
    <source>
        <dbReference type="Proteomes" id="UP000290209"/>
    </source>
</evidence>
<gene>
    <name evidence="1" type="primary">80</name>
    <name evidence="1" type="ORF">SEA_DUFFINGTON_80</name>
</gene>
<dbReference type="Proteomes" id="UP000290209">
    <property type="component" value="Segment"/>
</dbReference>
<dbReference type="RefSeq" id="YP_009843669.1">
    <property type="nucleotide sequence ID" value="NC_048750.1"/>
</dbReference>
<accession>A0A410TCN3</accession>
<organism evidence="1 2">
    <name type="scientific">Gordonia phage Duffington</name>
    <dbReference type="NCBI Taxonomy" id="2507858"/>
    <lineage>
        <taxon>Viruses</taxon>
        <taxon>Duplodnaviria</taxon>
        <taxon>Heunggongvirae</taxon>
        <taxon>Uroviricota</taxon>
        <taxon>Caudoviricetes</taxon>
        <taxon>Deejayvirinae</taxon>
        <taxon>Kenoshavirus</taxon>
        <taxon>Kenoshavirus duffington</taxon>
    </lineage>
</organism>
<evidence type="ECO:0000313" key="1">
    <source>
        <dbReference type="EMBL" id="QAU06785.1"/>
    </source>
</evidence>